<keyword evidence="7 11" id="KW-0472">Membrane</keyword>
<dbReference type="PANTHER" id="PTHR48001">
    <property type="entry name" value="OLFACTORY RECEPTOR"/>
    <property type="match status" value="1"/>
</dbReference>
<dbReference type="Proteomes" id="UP000002280">
    <property type="component" value="Chromosome 3"/>
</dbReference>
<keyword evidence="14" id="KW-1185">Reference proteome</keyword>
<dbReference type="GO" id="GO:0007165">
    <property type="term" value="P:signal transduction"/>
    <property type="evidence" value="ECO:0000318"/>
    <property type="project" value="GO_Central"/>
</dbReference>
<feature type="domain" description="G-protein coupled receptors family 1 profile" evidence="12">
    <location>
        <begin position="53"/>
        <end position="302"/>
    </location>
</feature>
<dbReference type="Pfam" id="PF13853">
    <property type="entry name" value="7tm_4"/>
    <property type="match status" value="1"/>
</dbReference>
<feature type="transmembrane region" description="Helical" evidence="11">
    <location>
        <begin position="249"/>
        <end position="272"/>
    </location>
</feature>
<dbReference type="InterPro" id="IPR000276">
    <property type="entry name" value="GPCR_Rhodpsn"/>
</dbReference>
<organism evidence="13 14">
    <name type="scientific">Monodelphis domestica</name>
    <name type="common">Gray short-tailed opossum</name>
    <dbReference type="NCBI Taxonomy" id="13616"/>
    <lineage>
        <taxon>Eukaryota</taxon>
        <taxon>Metazoa</taxon>
        <taxon>Chordata</taxon>
        <taxon>Craniata</taxon>
        <taxon>Vertebrata</taxon>
        <taxon>Euteleostomi</taxon>
        <taxon>Mammalia</taxon>
        <taxon>Metatheria</taxon>
        <taxon>Didelphimorphia</taxon>
        <taxon>Didelphidae</taxon>
        <taxon>Monodelphis</taxon>
    </lineage>
</organism>
<protein>
    <recommendedName>
        <fullName evidence="11">Olfactory receptor</fullName>
    </recommendedName>
</protein>
<dbReference type="GO" id="GO:0004930">
    <property type="term" value="F:G protein-coupled receptor activity"/>
    <property type="evidence" value="ECO:0007669"/>
    <property type="project" value="UniProtKB-KW"/>
</dbReference>
<keyword evidence="9 10" id="KW-0807">Transducer</keyword>
<dbReference type="Gene3D" id="1.20.1070.10">
    <property type="entry name" value="Rhodopsin 7-helix transmembrane proteins"/>
    <property type="match status" value="1"/>
</dbReference>
<dbReference type="PRINTS" id="PR00245">
    <property type="entry name" value="OLFACTORYR"/>
</dbReference>
<keyword evidence="8 10" id="KW-0675">Receptor</keyword>
<dbReference type="OMA" id="FFCDINT"/>
<dbReference type="GeneTree" id="ENSGT00940000165043"/>
<evidence type="ECO:0000256" key="6">
    <source>
        <dbReference type="ARBA" id="ARBA00023040"/>
    </source>
</evidence>
<evidence type="ECO:0000256" key="9">
    <source>
        <dbReference type="ARBA" id="ARBA00023224"/>
    </source>
</evidence>
<dbReference type="PROSITE" id="PS50262">
    <property type="entry name" value="G_PROTEIN_RECEP_F1_2"/>
    <property type="match status" value="1"/>
</dbReference>
<keyword evidence="11" id="KW-1003">Cell membrane</keyword>
<dbReference type="GO" id="GO:0004984">
    <property type="term" value="F:olfactory receptor activity"/>
    <property type="evidence" value="ECO:0000318"/>
    <property type="project" value="GO_Central"/>
</dbReference>
<keyword evidence="5 11" id="KW-1133">Transmembrane helix</keyword>
<dbReference type="FunFam" id="1.20.1070.10:FF:000009">
    <property type="entry name" value="Olfactory receptor"/>
    <property type="match status" value="1"/>
</dbReference>
<proteinExistence type="inferred from homology"/>
<evidence type="ECO:0000256" key="10">
    <source>
        <dbReference type="RuleBase" id="RU000688"/>
    </source>
</evidence>
<evidence type="ECO:0000256" key="2">
    <source>
        <dbReference type="ARBA" id="ARBA00022606"/>
    </source>
</evidence>
<evidence type="ECO:0000256" key="8">
    <source>
        <dbReference type="ARBA" id="ARBA00023170"/>
    </source>
</evidence>
<evidence type="ECO:0000256" key="4">
    <source>
        <dbReference type="ARBA" id="ARBA00022725"/>
    </source>
</evidence>
<dbReference type="InParanoid" id="F7D292"/>
<comment type="subcellular location">
    <subcellularLocation>
        <location evidence="11">Cell membrane</location>
        <topology evidence="11">Multi-pass membrane protein</topology>
    </subcellularLocation>
    <subcellularLocation>
        <location evidence="1">Membrane</location>
        <topology evidence="1">Multi-pass membrane protein</topology>
    </subcellularLocation>
</comment>
<dbReference type="InterPro" id="IPR000725">
    <property type="entry name" value="Olfact_rcpt"/>
</dbReference>
<dbReference type="AlphaFoldDB" id="F7D292"/>
<accession>F7D292</accession>
<dbReference type="HOGENOM" id="CLU_012526_1_3_1"/>
<sequence>MGGLASVKDLRARKMRNQTSVLEFLLLGLSEHPEEQQFFFRLFLGIYLIGTLGNLLTILAIGFDSHLYTPMYFFLSNLSFLDLCFTTTTVPKMLVNYLSGSNAISYSECLAQMYFINAFGASDSILLSAMAYDRYLAVCHPLHYGTIMTSRLCALLVAVPWISAHLISMVHTIFIGHLSFCMNNKIPHFFCDINTLIRLSCSDTHINEMLVLFLGGPVVLIPFICIVVSYTPIVSAVWKVPSVQGKWKAFSTCGSHLSVVTLFYGTVIGVYFNPTSTHTTQKDMIATVMYTVVTPTLNPFIYSLRNNDLKGALGKLLGLKHFSKR</sequence>
<feature type="transmembrane region" description="Helical" evidence="11">
    <location>
        <begin position="209"/>
        <end position="237"/>
    </location>
</feature>
<reference evidence="13" key="2">
    <citation type="submission" date="2025-08" db="UniProtKB">
        <authorList>
            <consortium name="Ensembl"/>
        </authorList>
    </citation>
    <scope>IDENTIFICATION</scope>
</reference>
<name>F7D292_MONDO</name>
<evidence type="ECO:0000259" key="12">
    <source>
        <dbReference type="PROSITE" id="PS50262"/>
    </source>
</evidence>
<evidence type="ECO:0000313" key="13">
    <source>
        <dbReference type="Ensembl" id="ENSMODP00000018539.2"/>
    </source>
</evidence>
<evidence type="ECO:0000313" key="14">
    <source>
        <dbReference type="Proteomes" id="UP000002280"/>
    </source>
</evidence>
<feature type="transmembrane region" description="Helical" evidence="11">
    <location>
        <begin position="284"/>
        <end position="304"/>
    </location>
</feature>
<evidence type="ECO:0000256" key="7">
    <source>
        <dbReference type="ARBA" id="ARBA00023136"/>
    </source>
</evidence>
<reference evidence="13" key="3">
    <citation type="submission" date="2025-09" db="UniProtKB">
        <authorList>
            <consortium name="Ensembl"/>
        </authorList>
    </citation>
    <scope>IDENTIFICATION</scope>
</reference>
<dbReference type="InterPro" id="IPR017452">
    <property type="entry name" value="GPCR_Rhodpsn_7TM"/>
</dbReference>
<feature type="transmembrane region" description="Helical" evidence="11">
    <location>
        <begin position="114"/>
        <end position="132"/>
    </location>
</feature>
<keyword evidence="3 10" id="KW-0812">Transmembrane</keyword>
<dbReference type="eggNOG" id="ENOG502T9KX">
    <property type="taxonomic scope" value="Eukaryota"/>
</dbReference>
<keyword evidence="2 11" id="KW-0716">Sensory transduction</keyword>
<feature type="transmembrane region" description="Helical" evidence="11">
    <location>
        <begin position="73"/>
        <end position="94"/>
    </location>
</feature>
<feature type="transmembrane region" description="Helical" evidence="11">
    <location>
        <begin position="152"/>
        <end position="175"/>
    </location>
</feature>
<dbReference type="Ensembl" id="ENSMODT00000018872.2">
    <property type="protein sequence ID" value="ENSMODP00000018539.2"/>
    <property type="gene ID" value="ENSMODG00000014822.2"/>
</dbReference>
<evidence type="ECO:0000256" key="1">
    <source>
        <dbReference type="ARBA" id="ARBA00004141"/>
    </source>
</evidence>
<reference evidence="13 14" key="1">
    <citation type="journal article" date="2007" name="Nature">
        <title>Genome of the marsupial Monodelphis domestica reveals innovation in non-coding sequences.</title>
        <authorList>
            <person name="Mikkelsen T.S."/>
            <person name="Wakefield M.J."/>
            <person name="Aken B."/>
            <person name="Amemiya C.T."/>
            <person name="Chang J.L."/>
            <person name="Duke S."/>
            <person name="Garber M."/>
            <person name="Gentles A.J."/>
            <person name="Goodstadt L."/>
            <person name="Heger A."/>
            <person name="Jurka J."/>
            <person name="Kamal M."/>
            <person name="Mauceli E."/>
            <person name="Searle S.M."/>
            <person name="Sharpe T."/>
            <person name="Baker M.L."/>
            <person name="Batzer M.A."/>
            <person name="Benos P.V."/>
            <person name="Belov K."/>
            <person name="Clamp M."/>
            <person name="Cook A."/>
            <person name="Cuff J."/>
            <person name="Das R."/>
            <person name="Davidow L."/>
            <person name="Deakin J.E."/>
            <person name="Fazzari M.J."/>
            <person name="Glass J.L."/>
            <person name="Grabherr M."/>
            <person name="Greally J.M."/>
            <person name="Gu W."/>
            <person name="Hore T.A."/>
            <person name="Huttley G.A."/>
            <person name="Kleber M."/>
            <person name="Jirtle R.L."/>
            <person name="Koina E."/>
            <person name="Lee J.T."/>
            <person name="Mahony S."/>
            <person name="Marra M.A."/>
            <person name="Miller R.D."/>
            <person name="Nicholls R.D."/>
            <person name="Oda M."/>
            <person name="Papenfuss A.T."/>
            <person name="Parra Z.E."/>
            <person name="Pollock D.D."/>
            <person name="Ray D.A."/>
            <person name="Schein J.E."/>
            <person name="Speed T.P."/>
            <person name="Thompson K."/>
            <person name="VandeBerg J.L."/>
            <person name="Wade C.M."/>
            <person name="Walker J.A."/>
            <person name="Waters P.D."/>
            <person name="Webber C."/>
            <person name="Weidman J.R."/>
            <person name="Xie X."/>
            <person name="Zody M.C."/>
            <person name="Baldwin J."/>
            <person name="Abdouelleil A."/>
            <person name="Abdulkadir J."/>
            <person name="Abebe A."/>
            <person name="Abera B."/>
            <person name="Abreu J."/>
            <person name="Acer S.C."/>
            <person name="Aftuck L."/>
            <person name="Alexander A."/>
            <person name="An P."/>
            <person name="Anderson E."/>
            <person name="Anderson S."/>
            <person name="Arachi H."/>
            <person name="Azer M."/>
            <person name="Bachantsang P."/>
            <person name="Barry A."/>
            <person name="Bayul T."/>
            <person name="Berlin A."/>
            <person name="Bessette D."/>
            <person name="Bloom T."/>
            <person name="Bloom T."/>
            <person name="Boguslavskiy L."/>
            <person name="Bonnet C."/>
            <person name="Boukhgalter B."/>
            <person name="Bourzgui I."/>
            <person name="Brown A."/>
            <person name="Cahill P."/>
            <person name="Channer S."/>
            <person name="Cheshatsang Y."/>
            <person name="Chuda L."/>
            <person name="Citroen M."/>
            <person name="Collymore A."/>
            <person name="Cooke P."/>
            <person name="Costello M."/>
            <person name="D'Aco K."/>
            <person name="Daza R."/>
            <person name="De Haan G."/>
            <person name="DeGray S."/>
            <person name="DeMaso C."/>
            <person name="Dhargay N."/>
            <person name="Dooley K."/>
            <person name="Dooley E."/>
            <person name="Doricent M."/>
            <person name="Dorje P."/>
            <person name="Dorjee K."/>
            <person name="Dupes A."/>
            <person name="Elong R."/>
            <person name="Falk J."/>
            <person name="Farina A."/>
            <person name="Faro S."/>
            <person name="Ferguson D."/>
            <person name="Fisher S."/>
            <person name="Foley C.D."/>
            <person name="Franke A."/>
            <person name="Friedrich D."/>
            <person name="Gadbois L."/>
            <person name="Gearin G."/>
            <person name="Gearin C.R."/>
            <person name="Giannoukos G."/>
            <person name="Goode T."/>
            <person name="Graham J."/>
            <person name="Grandbois E."/>
            <person name="Grewal S."/>
            <person name="Gyaltsen K."/>
            <person name="Hafez N."/>
            <person name="Hagos B."/>
            <person name="Hall J."/>
            <person name="Henson C."/>
            <person name="Hollinger A."/>
            <person name="Honan T."/>
            <person name="Huard M.D."/>
            <person name="Hughes L."/>
            <person name="Hurhula B."/>
            <person name="Husby M.E."/>
            <person name="Kamat A."/>
            <person name="Kanga B."/>
            <person name="Kashin S."/>
            <person name="Khazanovich D."/>
            <person name="Kisner P."/>
            <person name="Lance K."/>
            <person name="Lara M."/>
            <person name="Lee W."/>
            <person name="Lennon N."/>
            <person name="Letendre F."/>
            <person name="LeVine R."/>
            <person name="Lipovsky A."/>
            <person name="Liu X."/>
            <person name="Liu J."/>
            <person name="Liu S."/>
            <person name="Lokyitsang T."/>
            <person name="Lokyitsang Y."/>
            <person name="Lubonja R."/>
            <person name="Lui A."/>
            <person name="MacDonald P."/>
            <person name="Magnisalis V."/>
            <person name="Maru K."/>
            <person name="Matthews C."/>
            <person name="McCusker W."/>
            <person name="McDonough S."/>
            <person name="Mehta T."/>
            <person name="Meldrim J."/>
            <person name="Meneus L."/>
            <person name="Mihai O."/>
            <person name="Mihalev A."/>
            <person name="Mihova T."/>
            <person name="Mittelman R."/>
            <person name="Mlenga V."/>
            <person name="Montmayeur A."/>
            <person name="Mulrain L."/>
            <person name="Navidi A."/>
            <person name="Naylor J."/>
            <person name="Negash T."/>
            <person name="Nguyen T."/>
            <person name="Nguyen N."/>
            <person name="Nicol R."/>
            <person name="Norbu C."/>
            <person name="Norbu N."/>
            <person name="Novod N."/>
            <person name="O'Neill B."/>
            <person name="Osman S."/>
            <person name="Markiewicz E."/>
            <person name="Oyono O.L."/>
            <person name="Patti C."/>
            <person name="Phunkhang P."/>
            <person name="Pierre F."/>
            <person name="Priest M."/>
            <person name="Raghuraman S."/>
            <person name="Rege F."/>
            <person name="Reyes R."/>
            <person name="Rise C."/>
            <person name="Rogov P."/>
            <person name="Ross K."/>
            <person name="Ryan E."/>
            <person name="Settipalli S."/>
            <person name="Shea T."/>
            <person name="Sherpa N."/>
            <person name="Shi L."/>
            <person name="Shih D."/>
            <person name="Sparrow T."/>
            <person name="Spaulding J."/>
            <person name="Stalker J."/>
            <person name="Stange-Thomann N."/>
            <person name="Stavropoulos S."/>
            <person name="Stone C."/>
            <person name="Strader C."/>
            <person name="Tesfaye S."/>
            <person name="Thomson T."/>
            <person name="Thoulutsang Y."/>
            <person name="Thoulutsang D."/>
            <person name="Topham K."/>
            <person name="Topping I."/>
            <person name="Tsamla T."/>
            <person name="Vassiliev H."/>
            <person name="Vo A."/>
            <person name="Wangchuk T."/>
            <person name="Wangdi T."/>
            <person name="Weiand M."/>
            <person name="Wilkinson J."/>
            <person name="Wilson A."/>
            <person name="Yadav S."/>
            <person name="Young G."/>
            <person name="Yu Q."/>
            <person name="Zembek L."/>
            <person name="Zhong D."/>
            <person name="Zimmer A."/>
            <person name="Zwirko Z."/>
            <person name="Jaffe D.B."/>
            <person name="Alvarez P."/>
            <person name="Brockman W."/>
            <person name="Butler J."/>
            <person name="Chin C."/>
            <person name="Gnerre S."/>
            <person name="MacCallum I."/>
            <person name="Graves J.A."/>
            <person name="Ponting C.P."/>
            <person name="Breen M."/>
            <person name="Samollow P.B."/>
            <person name="Lander E.S."/>
            <person name="Lindblad-Toh K."/>
        </authorList>
    </citation>
    <scope>NUCLEOTIDE SEQUENCE [LARGE SCALE GENOMIC DNA]</scope>
</reference>
<evidence type="ECO:0000256" key="11">
    <source>
        <dbReference type="RuleBase" id="RU363047"/>
    </source>
</evidence>
<comment type="similarity">
    <text evidence="10">Belongs to the G-protein coupled receptor 1 family.</text>
</comment>
<dbReference type="PRINTS" id="PR00237">
    <property type="entry name" value="GPCRRHODOPSN"/>
</dbReference>
<dbReference type="STRING" id="13616.ENSMODP00000018539"/>
<keyword evidence="6 10" id="KW-0297">G-protein coupled receptor</keyword>
<dbReference type="GO" id="GO:0005886">
    <property type="term" value="C:plasma membrane"/>
    <property type="evidence" value="ECO:0000318"/>
    <property type="project" value="GO_Central"/>
</dbReference>
<evidence type="ECO:0000256" key="5">
    <source>
        <dbReference type="ARBA" id="ARBA00022989"/>
    </source>
</evidence>
<dbReference type="CDD" id="cd15918">
    <property type="entry name" value="7tmA_OR1_7-like"/>
    <property type="match status" value="1"/>
</dbReference>
<keyword evidence="4 11" id="KW-0552">Olfaction</keyword>
<gene>
    <name evidence="13" type="primary">LOC100013689</name>
</gene>
<feature type="transmembrane region" description="Helical" evidence="11">
    <location>
        <begin position="38"/>
        <end position="61"/>
    </location>
</feature>
<dbReference type="SUPFAM" id="SSF81321">
    <property type="entry name" value="Family A G protein-coupled receptor-like"/>
    <property type="match status" value="1"/>
</dbReference>
<dbReference type="PROSITE" id="PS00237">
    <property type="entry name" value="G_PROTEIN_RECEP_F1_1"/>
    <property type="match status" value="1"/>
</dbReference>
<evidence type="ECO:0000256" key="3">
    <source>
        <dbReference type="ARBA" id="ARBA00022692"/>
    </source>
</evidence>